<evidence type="ECO:0000256" key="1">
    <source>
        <dbReference type="ARBA" id="ARBA00007847"/>
    </source>
</evidence>
<dbReference type="PANTHER" id="PTHR21198">
    <property type="entry name" value="GLUTAMATE RACEMASE"/>
    <property type="match status" value="1"/>
</dbReference>
<proteinExistence type="inferred from homology"/>
<protein>
    <submittedName>
        <fullName evidence="3">Aspartate racemase</fullName>
    </submittedName>
</protein>
<dbReference type="GO" id="GO:0047661">
    <property type="term" value="F:amino-acid racemase activity"/>
    <property type="evidence" value="ECO:0007669"/>
    <property type="project" value="InterPro"/>
</dbReference>
<comment type="caution">
    <text evidence="3">The sequence shown here is derived from an EMBL/GenBank/DDBJ whole genome shotgun (WGS) entry which is preliminary data.</text>
</comment>
<dbReference type="Pfam" id="PF01177">
    <property type="entry name" value="Asp_Glu_race"/>
    <property type="match status" value="1"/>
</dbReference>
<dbReference type="InterPro" id="IPR004380">
    <property type="entry name" value="Asp_race"/>
</dbReference>
<dbReference type="NCBIfam" id="TIGR00035">
    <property type="entry name" value="asp_race"/>
    <property type="match status" value="1"/>
</dbReference>
<dbReference type="EMBL" id="LCKQ01000009">
    <property type="protein sequence ID" value="KKU03829.1"/>
    <property type="molecule type" value="Genomic_DNA"/>
</dbReference>
<dbReference type="Proteomes" id="UP000034086">
    <property type="component" value="Unassembled WGS sequence"/>
</dbReference>
<organism evidence="3 4">
    <name type="scientific">Candidatus Woesebacteria bacterium GW2011_GWE1_45_18</name>
    <dbReference type="NCBI Taxonomy" id="1618598"/>
    <lineage>
        <taxon>Bacteria</taxon>
        <taxon>Candidatus Woeseibacteriota</taxon>
    </lineage>
</organism>
<dbReference type="AlphaFoldDB" id="A0A0G1M6B8"/>
<accession>A0A0G1M6B8</accession>
<sequence length="230" mass="25403">MKTVGIIGGFGPETTAKFLMLLISLWQKKNQNTRPEILLWNAPVDNKIEQEFILTGKNARKLLPLVISGARKLEAGGADFLVLPCNSLHIFMKNIRTSVGIPVLSIVEETTKFVAGKKIGRVGLLGTKATIKSGIFNSRLRKHHISVLVPEAGEQTSLNAVIHNLVRGRKTNRDAREVIRLVKRMAKDGTRNIILACTDLQLLALKQKRANLIDTLEVLAKATVEKMGEQ</sequence>
<evidence type="ECO:0000256" key="2">
    <source>
        <dbReference type="ARBA" id="ARBA00023235"/>
    </source>
</evidence>
<dbReference type="InterPro" id="IPR015942">
    <property type="entry name" value="Asp/Glu/hydantoin_racemase"/>
</dbReference>
<dbReference type="Gene3D" id="3.40.50.1860">
    <property type="match status" value="2"/>
</dbReference>
<gene>
    <name evidence="3" type="ORF">UX03_C0009G0001</name>
</gene>
<comment type="similarity">
    <text evidence="1">Belongs to the aspartate/glutamate racemases family.</text>
</comment>
<reference evidence="3 4" key="1">
    <citation type="journal article" date="2015" name="Nature">
        <title>rRNA introns, odd ribosomes, and small enigmatic genomes across a large radiation of phyla.</title>
        <authorList>
            <person name="Brown C.T."/>
            <person name="Hug L.A."/>
            <person name="Thomas B.C."/>
            <person name="Sharon I."/>
            <person name="Castelle C.J."/>
            <person name="Singh A."/>
            <person name="Wilkins M.J."/>
            <person name="Williams K.H."/>
            <person name="Banfield J.F."/>
        </authorList>
    </citation>
    <scope>NUCLEOTIDE SEQUENCE [LARGE SCALE GENOMIC DNA]</scope>
</reference>
<dbReference type="SUPFAM" id="SSF53681">
    <property type="entry name" value="Aspartate/glutamate racemase"/>
    <property type="match status" value="2"/>
</dbReference>
<name>A0A0G1M6B8_9BACT</name>
<evidence type="ECO:0000313" key="3">
    <source>
        <dbReference type="EMBL" id="KKU03829.1"/>
    </source>
</evidence>
<keyword evidence="2" id="KW-0413">Isomerase</keyword>
<dbReference type="InterPro" id="IPR001920">
    <property type="entry name" value="Asp/Glu_race"/>
</dbReference>
<dbReference type="PANTHER" id="PTHR21198:SF7">
    <property type="entry name" value="ASPARTATE-GLUTAMATE RACEMASE FAMILY"/>
    <property type="match status" value="1"/>
</dbReference>
<evidence type="ECO:0000313" key="4">
    <source>
        <dbReference type="Proteomes" id="UP000034086"/>
    </source>
</evidence>